<evidence type="ECO:0000256" key="1">
    <source>
        <dbReference type="SAM" id="MobiDB-lite"/>
    </source>
</evidence>
<dbReference type="AlphaFoldDB" id="A0A0M0K5W1"/>
<dbReference type="Proteomes" id="UP000037460">
    <property type="component" value="Unassembled WGS sequence"/>
</dbReference>
<evidence type="ECO:0000313" key="2">
    <source>
        <dbReference type="EMBL" id="KOO33778.1"/>
    </source>
</evidence>
<reference evidence="3" key="1">
    <citation type="journal article" date="2015" name="PLoS Genet.">
        <title>Genome Sequence and Transcriptome Analyses of Chrysochromulina tobin: Metabolic Tools for Enhanced Algal Fitness in the Prominent Order Prymnesiales (Haptophyceae).</title>
        <authorList>
            <person name="Hovde B.T."/>
            <person name="Deodato C.R."/>
            <person name="Hunsperger H.M."/>
            <person name="Ryken S.A."/>
            <person name="Yost W."/>
            <person name="Jha R.K."/>
            <person name="Patterson J."/>
            <person name="Monnat R.J. Jr."/>
            <person name="Barlow S.B."/>
            <person name="Starkenburg S.R."/>
            <person name="Cattolico R.A."/>
        </authorList>
    </citation>
    <scope>NUCLEOTIDE SEQUENCE</scope>
    <source>
        <strain evidence="3">CCMP291</strain>
    </source>
</reference>
<dbReference type="EMBL" id="JWZX01001427">
    <property type="protein sequence ID" value="KOO33778.1"/>
    <property type="molecule type" value="Genomic_DNA"/>
</dbReference>
<comment type="caution">
    <text evidence="2">The sequence shown here is derived from an EMBL/GenBank/DDBJ whole genome shotgun (WGS) entry which is preliminary data.</text>
</comment>
<name>A0A0M0K5W1_9EUKA</name>
<evidence type="ECO:0000313" key="3">
    <source>
        <dbReference type="Proteomes" id="UP000037460"/>
    </source>
</evidence>
<gene>
    <name evidence="2" type="ORF">Ctob_016343</name>
</gene>
<proteinExistence type="predicted"/>
<sequence length="500" mass="55486">MIAPSARRRRAGYGQGMPTSALLALYGWRRVMRDCGRYTPDLTEVRGVLKGICARYKARWGDEAFIPNRKQPFSSRHVLEILALLTRPVTTLTAWSDVLRMAVLTAFGYALSTGARKDEWTASFEGDSFVRRASFAWVDKDGNDLPSSPEVIASRKNGDLLRGKSAPSKCDRLNIEWGGRDMWFRYDDKNPLNFARHWQQWEMAHPCPERERSWWPAFSPTGDNRPFTGKQADALLHSLLPKVMTETEAAKRSWHSCRITIATRLYARRGARTDGIPVDAIEGVIQSLVRWKTPEAMRIYARMEAQRYADYVDMATDMHVESDGTAPEDLPEVDPTAVLAENEATLAAIDAEAARTAKAGRTARENPTVGGGAKHGKRRATPATGDVAKGTAEPDAKRVLYNIGDHVALAQAGEESWGVVGQSVRLHNSFWGWDDGEYSDARVVAYAGAYTFAAGNLSKHTYIVECEGHHYPATHDTVAAALTDASVKRRVRKAGPPRLL</sequence>
<keyword evidence="3" id="KW-1185">Reference proteome</keyword>
<organism evidence="2 3">
    <name type="scientific">Chrysochromulina tobinii</name>
    <dbReference type="NCBI Taxonomy" id="1460289"/>
    <lineage>
        <taxon>Eukaryota</taxon>
        <taxon>Haptista</taxon>
        <taxon>Haptophyta</taxon>
        <taxon>Prymnesiophyceae</taxon>
        <taxon>Prymnesiales</taxon>
        <taxon>Chrysochromulinaceae</taxon>
        <taxon>Chrysochromulina</taxon>
    </lineage>
</organism>
<protein>
    <submittedName>
        <fullName evidence="2">Uncharacterized protein</fullName>
    </submittedName>
</protein>
<accession>A0A0M0K5W1</accession>
<feature type="region of interest" description="Disordered" evidence="1">
    <location>
        <begin position="357"/>
        <end position="391"/>
    </location>
</feature>